<dbReference type="Pfam" id="PF13966">
    <property type="entry name" value="zf-RVT"/>
    <property type="match status" value="1"/>
</dbReference>
<accession>A0ABR2BZM0</accession>
<reference evidence="2 3" key="1">
    <citation type="journal article" date="2024" name="G3 (Bethesda)">
        <title>Genome assembly of Hibiscus sabdariffa L. provides insights into metabolisms of medicinal natural products.</title>
        <authorList>
            <person name="Kim T."/>
        </authorList>
    </citation>
    <scope>NUCLEOTIDE SEQUENCE [LARGE SCALE GENOMIC DNA]</scope>
    <source>
        <strain evidence="2">TK-2024</strain>
        <tissue evidence="2">Old leaves</tissue>
    </source>
</reference>
<proteinExistence type="predicted"/>
<dbReference type="Proteomes" id="UP001472677">
    <property type="component" value="Unassembled WGS sequence"/>
</dbReference>
<organism evidence="2 3">
    <name type="scientific">Hibiscus sabdariffa</name>
    <name type="common">roselle</name>
    <dbReference type="NCBI Taxonomy" id="183260"/>
    <lineage>
        <taxon>Eukaryota</taxon>
        <taxon>Viridiplantae</taxon>
        <taxon>Streptophyta</taxon>
        <taxon>Embryophyta</taxon>
        <taxon>Tracheophyta</taxon>
        <taxon>Spermatophyta</taxon>
        <taxon>Magnoliopsida</taxon>
        <taxon>eudicotyledons</taxon>
        <taxon>Gunneridae</taxon>
        <taxon>Pentapetalae</taxon>
        <taxon>rosids</taxon>
        <taxon>malvids</taxon>
        <taxon>Malvales</taxon>
        <taxon>Malvaceae</taxon>
        <taxon>Malvoideae</taxon>
        <taxon>Hibiscus</taxon>
    </lineage>
</organism>
<feature type="domain" description="Reverse transcriptase zinc-binding" evidence="1">
    <location>
        <begin position="5"/>
        <end position="56"/>
    </location>
</feature>
<protein>
    <recommendedName>
        <fullName evidence="1">Reverse transcriptase zinc-binding domain-containing protein</fullName>
    </recommendedName>
</protein>
<evidence type="ECO:0000313" key="3">
    <source>
        <dbReference type="Proteomes" id="UP001472677"/>
    </source>
</evidence>
<name>A0ABR2BZM0_9ROSI</name>
<gene>
    <name evidence="2" type="ORF">V6N12_037379</name>
</gene>
<sequence>MVKLPAVPKAHSFGWRCGRDALPVGSHLRDTGLFAGACPLCNSGLEDTLHALRDCPDSLLALRQAGLLRPSSRRARHRRRTGLTLLRLLSPRTRWLCSSPSFGASGGDGIPGCMSVRSTPCL</sequence>
<keyword evidence="3" id="KW-1185">Reference proteome</keyword>
<evidence type="ECO:0000259" key="1">
    <source>
        <dbReference type="Pfam" id="PF13966"/>
    </source>
</evidence>
<dbReference type="InterPro" id="IPR026960">
    <property type="entry name" value="RVT-Znf"/>
</dbReference>
<evidence type="ECO:0000313" key="2">
    <source>
        <dbReference type="EMBL" id="KAK8512379.1"/>
    </source>
</evidence>
<dbReference type="EMBL" id="JBBPBM010000073">
    <property type="protein sequence ID" value="KAK8512379.1"/>
    <property type="molecule type" value="Genomic_DNA"/>
</dbReference>
<comment type="caution">
    <text evidence="2">The sequence shown here is derived from an EMBL/GenBank/DDBJ whole genome shotgun (WGS) entry which is preliminary data.</text>
</comment>